<feature type="transmembrane region" description="Helical" evidence="1">
    <location>
        <begin position="271"/>
        <end position="297"/>
    </location>
</feature>
<gene>
    <name evidence="4" type="ORF">MELIAE_LOCUS2926</name>
</gene>
<dbReference type="Proteomes" id="UP001154078">
    <property type="component" value="Chromosome 2"/>
</dbReference>
<feature type="transmembrane region" description="Helical" evidence="1">
    <location>
        <begin position="457"/>
        <end position="477"/>
    </location>
</feature>
<reference evidence="4" key="1">
    <citation type="submission" date="2021-12" db="EMBL/GenBank/DDBJ databases">
        <authorList>
            <person name="King R."/>
        </authorList>
    </citation>
    <scope>NUCLEOTIDE SEQUENCE</scope>
</reference>
<dbReference type="InterPro" id="IPR002656">
    <property type="entry name" value="Acyl_transf_3_dom"/>
</dbReference>
<sequence length="605" mass="70408">MLIFWTILLVLCGVSYTLPDEISDLLPPIFEMDDYNNCNFNFNKYCEIKIELTSLNNGTQIWKHIQNTKQNPNRYDQDLLRRLLCLPSNPEENSINKSLKSVQSKLTQQYGHLDLRFDIKNVSCKSPVEVDMNDVYEYILYLTIISYLCFIAFASYMHYKKGKVNKYIKSFSVLHNWESALQKNTNPDFQRLKSLQGIRTIGMFLVVMCHANLSIGSTYIRNTKYLEDLFDNVFVYTIIDLDVHIVQIFFIISAWLLALQMNEMLAKNGEFNLKSVFVVLTNRLMRVWPCLAIMIALHKSKSGFVLYPGPLNDHLKMDNFNCNNNWWQTLFFVNNLVLNPNQVCNIGTWYISTDMQMYVFSVFLFYFMTKYKLGMKTLISVFFTFVVLFGGVIFFNDLDMTVSVGIEVSTVDNLINSTTLFFLYFNTVSCASTFILGLIFGTIYFKYRDTDIFQNKILLVLFWMCWIFPFSAVWISSNFNFRGGLGAIIGSLLKPLFTLGFSIFVLGLSQNRGGILKRFCELRNFEIIANFCFCTYLFHFTVVFEKLHTQTTLLNLSVLSLAEILASDLSKSFLIGFFMFFILEKPVYNLQKMFGPKCFYRSKKE</sequence>
<feature type="transmembrane region" description="Helical" evidence="1">
    <location>
        <begin position="201"/>
        <end position="221"/>
    </location>
</feature>
<dbReference type="OrthoDB" id="10265389at2759"/>
<keyword evidence="1" id="KW-1133">Transmembrane helix</keyword>
<feature type="domain" description="Acyltransferase 3" evidence="3">
    <location>
        <begin position="193"/>
        <end position="543"/>
    </location>
</feature>
<evidence type="ECO:0000256" key="1">
    <source>
        <dbReference type="SAM" id="Phobius"/>
    </source>
</evidence>
<protein>
    <recommendedName>
        <fullName evidence="3">Acyltransferase 3 domain-containing protein</fullName>
    </recommendedName>
</protein>
<accession>A0A9P0AWG9</accession>
<feature type="transmembrane region" description="Helical" evidence="1">
    <location>
        <begin position="138"/>
        <end position="159"/>
    </location>
</feature>
<dbReference type="PANTHER" id="PTHR11161">
    <property type="entry name" value="O-ACYLTRANSFERASE"/>
    <property type="match status" value="1"/>
</dbReference>
<feature type="transmembrane region" description="Helical" evidence="1">
    <location>
        <begin position="527"/>
        <end position="544"/>
    </location>
</feature>
<proteinExistence type="predicted"/>
<dbReference type="GO" id="GO:0016747">
    <property type="term" value="F:acyltransferase activity, transferring groups other than amino-acyl groups"/>
    <property type="evidence" value="ECO:0007669"/>
    <property type="project" value="InterPro"/>
</dbReference>
<dbReference type="AlphaFoldDB" id="A0A9P0AWG9"/>
<feature type="transmembrane region" description="Helical" evidence="1">
    <location>
        <begin position="564"/>
        <end position="583"/>
    </location>
</feature>
<keyword evidence="5" id="KW-1185">Reference proteome</keyword>
<feature type="signal peptide" evidence="2">
    <location>
        <begin position="1"/>
        <end position="17"/>
    </location>
</feature>
<feature type="transmembrane region" description="Helical" evidence="1">
    <location>
        <begin position="233"/>
        <end position="259"/>
    </location>
</feature>
<feature type="transmembrane region" description="Helical" evidence="1">
    <location>
        <begin position="346"/>
        <end position="366"/>
    </location>
</feature>
<keyword evidence="2" id="KW-0732">Signal</keyword>
<organism evidence="4 5">
    <name type="scientific">Brassicogethes aeneus</name>
    <name type="common">Rape pollen beetle</name>
    <name type="synonym">Meligethes aeneus</name>
    <dbReference type="NCBI Taxonomy" id="1431903"/>
    <lineage>
        <taxon>Eukaryota</taxon>
        <taxon>Metazoa</taxon>
        <taxon>Ecdysozoa</taxon>
        <taxon>Arthropoda</taxon>
        <taxon>Hexapoda</taxon>
        <taxon>Insecta</taxon>
        <taxon>Pterygota</taxon>
        <taxon>Neoptera</taxon>
        <taxon>Endopterygota</taxon>
        <taxon>Coleoptera</taxon>
        <taxon>Polyphaga</taxon>
        <taxon>Cucujiformia</taxon>
        <taxon>Nitidulidae</taxon>
        <taxon>Meligethinae</taxon>
        <taxon>Brassicogethes</taxon>
    </lineage>
</organism>
<evidence type="ECO:0000259" key="3">
    <source>
        <dbReference type="Pfam" id="PF01757"/>
    </source>
</evidence>
<feature type="transmembrane region" description="Helical" evidence="1">
    <location>
        <begin position="378"/>
        <end position="395"/>
    </location>
</feature>
<name>A0A9P0AWG9_BRAAE</name>
<evidence type="ECO:0000256" key="2">
    <source>
        <dbReference type="SAM" id="SignalP"/>
    </source>
</evidence>
<feature type="transmembrane region" description="Helical" evidence="1">
    <location>
        <begin position="421"/>
        <end position="445"/>
    </location>
</feature>
<keyword evidence="1" id="KW-0472">Membrane</keyword>
<dbReference type="InterPro" id="IPR052728">
    <property type="entry name" value="O2_lipid_transport_reg"/>
</dbReference>
<dbReference type="EMBL" id="OV121133">
    <property type="protein sequence ID" value="CAH0550004.1"/>
    <property type="molecule type" value="Genomic_DNA"/>
</dbReference>
<feature type="transmembrane region" description="Helical" evidence="1">
    <location>
        <begin position="483"/>
        <end position="506"/>
    </location>
</feature>
<evidence type="ECO:0000313" key="4">
    <source>
        <dbReference type="EMBL" id="CAH0550004.1"/>
    </source>
</evidence>
<keyword evidence="1" id="KW-0812">Transmembrane</keyword>
<feature type="chain" id="PRO_5040199089" description="Acyltransferase 3 domain-containing protein" evidence="2">
    <location>
        <begin position="18"/>
        <end position="605"/>
    </location>
</feature>
<evidence type="ECO:0000313" key="5">
    <source>
        <dbReference type="Proteomes" id="UP001154078"/>
    </source>
</evidence>
<dbReference type="Pfam" id="PF01757">
    <property type="entry name" value="Acyl_transf_3"/>
    <property type="match status" value="1"/>
</dbReference>
<dbReference type="PANTHER" id="PTHR11161:SF72">
    <property type="entry name" value="FI21449P1"/>
    <property type="match status" value="1"/>
</dbReference>